<evidence type="ECO:0000256" key="6">
    <source>
        <dbReference type="PIRSR" id="PIRSR630616-1"/>
    </source>
</evidence>
<dbReference type="Gene3D" id="1.10.510.10">
    <property type="entry name" value="Transferase(Phosphotransferase) domain 1"/>
    <property type="match status" value="1"/>
</dbReference>
<dbReference type="InterPro" id="IPR030616">
    <property type="entry name" value="Aur-like"/>
</dbReference>
<proteinExistence type="predicted"/>
<evidence type="ECO:0000313" key="11">
    <source>
        <dbReference type="EMBL" id="KXZ50427.1"/>
    </source>
</evidence>
<evidence type="ECO:0000256" key="3">
    <source>
        <dbReference type="ARBA" id="ARBA00022741"/>
    </source>
</evidence>
<feature type="binding site" evidence="7">
    <location>
        <begin position="124"/>
        <end position="126"/>
    </location>
    <ligand>
        <name>ATP</name>
        <dbReference type="ChEBI" id="CHEBI:30616"/>
    </ligand>
</feature>
<evidence type="ECO:0000256" key="9">
    <source>
        <dbReference type="SAM" id="MobiDB-lite"/>
    </source>
</evidence>
<keyword evidence="4" id="KW-0418">Kinase</keyword>
<evidence type="ECO:0000256" key="8">
    <source>
        <dbReference type="PIRSR" id="PIRSR630616-3"/>
    </source>
</evidence>
<evidence type="ECO:0000313" key="12">
    <source>
        <dbReference type="Proteomes" id="UP000075714"/>
    </source>
</evidence>
<feature type="compositionally biased region" description="Low complexity" evidence="9">
    <location>
        <begin position="1"/>
        <end position="17"/>
    </location>
</feature>
<feature type="cross-link" description="Glycyl lysine isopeptide (Lys-Gly) (interchain with G-Cter in SUMO2)" evidence="8">
    <location>
        <position position="174"/>
    </location>
</feature>
<keyword evidence="5 7" id="KW-0067">ATP-binding</keyword>
<evidence type="ECO:0000256" key="2">
    <source>
        <dbReference type="ARBA" id="ARBA00022679"/>
    </source>
</evidence>
<name>A0A150GKW2_GONPE</name>
<dbReference type="InterPro" id="IPR008271">
    <property type="entry name" value="Ser/Thr_kinase_AS"/>
</dbReference>
<keyword evidence="12" id="KW-1185">Reference proteome</keyword>
<evidence type="ECO:0000256" key="7">
    <source>
        <dbReference type="PIRSR" id="PIRSR630616-2"/>
    </source>
</evidence>
<keyword evidence="1" id="KW-0723">Serine/threonine-protein kinase</keyword>
<dbReference type="OrthoDB" id="377346at2759"/>
<dbReference type="InterPro" id="IPR011009">
    <property type="entry name" value="Kinase-like_dom_sf"/>
</dbReference>
<feature type="binding site" evidence="7">
    <location>
        <begin position="176"/>
        <end position="177"/>
    </location>
    <ligand>
        <name>ATP</name>
        <dbReference type="ChEBI" id="CHEBI:30616"/>
    </ligand>
</feature>
<dbReference type="FunFam" id="1.10.510.10:FF:000813">
    <property type="entry name" value="Aurora-like kinase"/>
    <property type="match status" value="1"/>
</dbReference>
<sequence length="416" mass="43907">MPQRSSSSDAATTDSAAGGEGGGSTLLAVGAGVPAAMRRPVWRFSDYRIGARLYRGEVSSVYKATCLHSGMRVVLKVYDLQRVPENAVHTIVREIRIHTDLVHPNILALYGVFEEHERAVLVLESAARGDLFRIHRELPGCRMNEDQLRALVLVPLLESLAYLHSRGICHRDIKPENLLLTADWKLRVADLGAAIDLNAERAVTRTGTMEYMAPEVCRCPLKAGPYDNKDVPGLAYSTAADVWSVGILAFEMLVGFPPCIQLPCGRRVSAAADAGVAGLSFPNFVSAGGQDFITLALAERAGDRPTAAQLLRHPWLKHAVRIARASTAAAAAAAAAAQPPPAPSAAAAMSLRAAGLATAIAVATATVPVAGQGLAPVTAPQHERRVASGSTSVGRMATVREAPTPAFSRSNLAVAI</sequence>
<dbReference type="SUPFAM" id="SSF56112">
    <property type="entry name" value="Protein kinase-like (PK-like)"/>
    <property type="match status" value="1"/>
</dbReference>
<dbReference type="PANTHER" id="PTHR24350">
    <property type="entry name" value="SERINE/THREONINE-PROTEIN KINASE IAL-RELATED"/>
    <property type="match status" value="1"/>
</dbReference>
<reference evidence="12" key="1">
    <citation type="journal article" date="2016" name="Nat. Commun.">
        <title>The Gonium pectorale genome demonstrates co-option of cell cycle regulation during the evolution of multicellularity.</title>
        <authorList>
            <person name="Hanschen E.R."/>
            <person name="Marriage T.N."/>
            <person name="Ferris P.J."/>
            <person name="Hamaji T."/>
            <person name="Toyoda A."/>
            <person name="Fujiyama A."/>
            <person name="Neme R."/>
            <person name="Noguchi H."/>
            <person name="Minakuchi Y."/>
            <person name="Suzuki M."/>
            <person name="Kawai-Toyooka H."/>
            <person name="Smith D.R."/>
            <person name="Sparks H."/>
            <person name="Anderson J."/>
            <person name="Bakaric R."/>
            <person name="Luria V."/>
            <person name="Karger A."/>
            <person name="Kirschner M.W."/>
            <person name="Durand P.M."/>
            <person name="Michod R.E."/>
            <person name="Nozaki H."/>
            <person name="Olson B.J."/>
        </authorList>
    </citation>
    <scope>NUCLEOTIDE SEQUENCE [LARGE SCALE GENOMIC DNA]</scope>
    <source>
        <strain evidence="12">NIES-2863</strain>
    </source>
</reference>
<comment type="caution">
    <text evidence="11">The sequence shown here is derived from an EMBL/GenBank/DDBJ whole genome shotgun (WGS) entry which is preliminary data.</text>
</comment>
<dbReference type="PROSITE" id="PS50011">
    <property type="entry name" value="PROTEIN_KINASE_DOM"/>
    <property type="match status" value="1"/>
</dbReference>
<dbReference type="Proteomes" id="UP000075714">
    <property type="component" value="Unassembled WGS sequence"/>
</dbReference>
<dbReference type="STRING" id="33097.A0A150GKW2"/>
<keyword evidence="2" id="KW-0808">Transferase</keyword>
<keyword evidence="3 7" id="KW-0547">Nucleotide-binding</keyword>
<protein>
    <recommendedName>
        <fullName evidence="10">Protein kinase domain-containing protein</fullName>
    </recommendedName>
</protein>
<feature type="binding site" evidence="7">
    <location>
        <position position="76"/>
    </location>
    <ligand>
        <name>ATP</name>
        <dbReference type="ChEBI" id="CHEBI:30616"/>
    </ligand>
</feature>
<dbReference type="PROSITE" id="PS00108">
    <property type="entry name" value="PROTEIN_KINASE_ST"/>
    <property type="match status" value="1"/>
</dbReference>
<feature type="domain" description="Protein kinase" evidence="10">
    <location>
        <begin position="47"/>
        <end position="316"/>
    </location>
</feature>
<evidence type="ECO:0000256" key="1">
    <source>
        <dbReference type="ARBA" id="ARBA00022527"/>
    </source>
</evidence>
<dbReference type="GO" id="GO:0005524">
    <property type="term" value="F:ATP binding"/>
    <property type="evidence" value="ECO:0007669"/>
    <property type="project" value="UniProtKB-KW"/>
</dbReference>
<dbReference type="GO" id="GO:0004674">
    <property type="term" value="F:protein serine/threonine kinase activity"/>
    <property type="evidence" value="ECO:0007669"/>
    <property type="project" value="UniProtKB-KW"/>
</dbReference>
<dbReference type="AlphaFoldDB" id="A0A150GKW2"/>
<dbReference type="SMART" id="SM00220">
    <property type="entry name" value="S_TKc"/>
    <property type="match status" value="1"/>
</dbReference>
<evidence type="ECO:0000256" key="5">
    <source>
        <dbReference type="ARBA" id="ARBA00022840"/>
    </source>
</evidence>
<dbReference type="Pfam" id="PF00069">
    <property type="entry name" value="Pkinase"/>
    <property type="match status" value="1"/>
</dbReference>
<feature type="region of interest" description="Disordered" evidence="9">
    <location>
        <begin position="1"/>
        <end position="20"/>
    </location>
</feature>
<feature type="binding site" evidence="7">
    <location>
        <position position="190"/>
    </location>
    <ligand>
        <name>ATP</name>
        <dbReference type="ChEBI" id="CHEBI:30616"/>
    </ligand>
</feature>
<accession>A0A150GKW2</accession>
<evidence type="ECO:0000256" key="4">
    <source>
        <dbReference type="ARBA" id="ARBA00022777"/>
    </source>
</evidence>
<dbReference type="InterPro" id="IPR000719">
    <property type="entry name" value="Prot_kinase_dom"/>
</dbReference>
<dbReference type="EMBL" id="LSYV01000017">
    <property type="protein sequence ID" value="KXZ50427.1"/>
    <property type="molecule type" value="Genomic_DNA"/>
</dbReference>
<feature type="active site" description="Proton acceptor" evidence="6">
    <location>
        <position position="172"/>
    </location>
</feature>
<gene>
    <name evidence="11" type="ORF">GPECTOR_16g601</name>
</gene>
<evidence type="ECO:0000259" key="10">
    <source>
        <dbReference type="PROSITE" id="PS50011"/>
    </source>
</evidence>
<organism evidence="11 12">
    <name type="scientific">Gonium pectorale</name>
    <name type="common">Green alga</name>
    <dbReference type="NCBI Taxonomy" id="33097"/>
    <lineage>
        <taxon>Eukaryota</taxon>
        <taxon>Viridiplantae</taxon>
        <taxon>Chlorophyta</taxon>
        <taxon>core chlorophytes</taxon>
        <taxon>Chlorophyceae</taxon>
        <taxon>CS clade</taxon>
        <taxon>Chlamydomonadales</taxon>
        <taxon>Volvocaceae</taxon>
        <taxon>Gonium</taxon>
    </lineage>
</organism>